<name>A0A3B1BZI7_9ZZZZ</name>
<dbReference type="SUPFAM" id="SSF160369">
    <property type="entry name" value="Ribosomal protein L10-like"/>
    <property type="match status" value="1"/>
</dbReference>
<organism evidence="4">
    <name type="scientific">hydrothermal vent metagenome</name>
    <dbReference type="NCBI Taxonomy" id="652676"/>
    <lineage>
        <taxon>unclassified sequences</taxon>
        <taxon>metagenomes</taxon>
        <taxon>ecological metagenomes</taxon>
    </lineage>
</organism>
<keyword evidence="3" id="KW-0687">Ribonucleoprotein</keyword>
<sequence length="174" mass="19105">MVTEAKKEEVVKFREYFMESKSAVFVDYRGVTAEEMTAIRKQLREVESHMQVVKNTLARLAAKDTPFECAESLFTGPLSVAFGSGEDVSAPAKALVEFAKRVENLNITGGVLEGKVLDEAQVRVLASTPPKPVVQAMLLGTFQAPARNFMGVLEGVARKFLFVLTAYADKKKEA</sequence>
<evidence type="ECO:0000256" key="1">
    <source>
        <dbReference type="ARBA" id="ARBA00008889"/>
    </source>
</evidence>
<keyword evidence="2" id="KW-0689">Ribosomal protein</keyword>
<dbReference type="AlphaFoldDB" id="A0A3B1BZI7"/>
<evidence type="ECO:0000256" key="2">
    <source>
        <dbReference type="ARBA" id="ARBA00022980"/>
    </source>
</evidence>
<dbReference type="InterPro" id="IPR047865">
    <property type="entry name" value="Ribosomal_uL10_bac_type"/>
</dbReference>
<evidence type="ECO:0000256" key="3">
    <source>
        <dbReference type="ARBA" id="ARBA00023274"/>
    </source>
</evidence>
<dbReference type="CDD" id="cd05797">
    <property type="entry name" value="Ribosomal_L10"/>
    <property type="match status" value="1"/>
</dbReference>
<dbReference type="Pfam" id="PF00466">
    <property type="entry name" value="Ribosomal_L10"/>
    <property type="match status" value="1"/>
</dbReference>
<dbReference type="Gene3D" id="3.30.70.1730">
    <property type="match status" value="1"/>
</dbReference>
<dbReference type="Gene3D" id="6.10.250.290">
    <property type="match status" value="1"/>
</dbReference>
<dbReference type="InterPro" id="IPR002363">
    <property type="entry name" value="Ribosomal_uL10_CS_bac"/>
</dbReference>
<dbReference type="InterPro" id="IPR022973">
    <property type="entry name" value="Ribosomal_uL10_bac"/>
</dbReference>
<dbReference type="PANTHER" id="PTHR11560">
    <property type="entry name" value="39S RIBOSOMAL PROTEIN L10, MITOCHONDRIAL"/>
    <property type="match status" value="1"/>
</dbReference>
<dbReference type="GO" id="GO:0003735">
    <property type="term" value="F:structural constituent of ribosome"/>
    <property type="evidence" value="ECO:0007669"/>
    <property type="project" value="InterPro"/>
</dbReference>
<dbReference type="NCBIfam" id="NF000955">
    <property type="entry name" value="PRK00099.1-1"/>
    <property type="match status" value="1"/>
</dbReference>
<comment type="similarity">
    <text evidence="1">Belongs to the universal ribosomal protein uL10 family.</text>
</comment>
<evidence type="ECO:0000313" key="4">
    <source>
        <dbReference type="EMBL" id="VAX16130.1"/>
    </source>
</evidence>
<accession>A0A3B1BZI7</accession>
<dbReference type="GO" id="GO:0006412">
    <property type="term" value="P:translation"/>
    <property type="evidence" value="ECO:0007669"/>
    <property type="project" value="InterPro"/>
</dbReference>
<dbReference type="HAMAP" id="MF_00362">
    <property type="entry name" value="Ribosomal_uL10"/>
    <property type="match status" value="1"/>
</dbReference>
<dbReference type="PROSITE" id="PS01109">
    <property type="entry name" value="RIBOSOMAL_L10"/>
    <property type="match status" value="1"/>
</dbReference>
<protein>
    <recommendedName>
        <fullName evidence="5">LSU ribosomal protein L10p (P0)</fullName>
    </recommendedName>
</protein>
<gene>
    <name evidence="4" type="ORF">MNBD_NITROSPINAE04-2253</name>
</gene>
<dbReference type="InterPro" id="IPR043141">
    <property type="entry name" value="Ribosomal_uL10-like_sf"/>
</dbReference>
<evidence type="ECO:0008006" key="5">
    <source>
        <dbReference type="Google" id="ProtNLM"/>
    </source>
</evidence>
<dbReference type="GO" id="GO:0015934">
    <property type="term" value="C:large ribosomal subunit"/>
    <property type="evidence" value="ECO:0007669"/>
    <property type="project" value="InterPro"/>
</dbReference>
<dbReference type="EMBL" id="UOGA01000056">
    <property type="protein sequence ID" value="VAX16130.1"/>
    <property type="molecule type" value="Genomic_DNA"/>
</dbReference>
<dbReference type="InterPro" id="IPR001790">
    <property type="entry name" value="Ribosomal_uL10"/>
</dbReference>
<reference evidence="4" key="1">
    <citation type="submission" date="2018-06" db="EMBL/GenBank/DDBJ databases">
        <authorList>
            <person name="Zhirakovskaya E."/>
        </authorList>
    </citation>
    <scope>NUCLEOTIDE SEQUENCE</scope>
</reference>
<proteinExistence type="inferred from homology"/>